<proteinExistence type="predicted"/>
<feature type="transmembrane region" description="Helical" evidence="3">
    <location>
        <begin position="80"/>
        <end position="100"/>
    </location>
</feature>
<keyword evidence="5" id="KW-0418">Kinase</keyword>
<gene>
    <name evidence="5" type="ORF">MVEN_02460700</name>
</gene>
<sequence>MYAISPKLYLYIWLPAAFLPLGLALYNMYLLAMEPNEPTSFWDALPRLFFGLFILGSVAVRLLLLVFWIKGMCFMADVYYPFRIISSIFAIASLVAYSIMTSLHHFSRWISILIVVYLFYDILLWLVEHAIGGEELRQFMMDKMVIECLQFLVAGDSESFDTEEAASRRHTPFWPRWLSIFQRRSTGPIALPADDEPPPELGGAVSGSLHTPSSSWVVPTELTENLVHWSRSSTDWHTYKALWITADNREARYDIAHETFRLFSSADFSSDPCNVVLVDVSGTHCIFWPLISGFATVSAEYRNELGLDPPPILAEHFPGFYFDTRRPTKPISTWDFYDTEEDLIKSLLVRPVNQIHKKLAEKKNDSGSDLENAQSSEMTRTILILHGFRNTKQAEEIYDTVDILQEKLKDNYKRLGIVIISEPKLFRHVAAEERGMLTRACTMYVSDRGPILYSGDAPPSPVLHENIFLLLVDSVHRTGGAEAERIWPKILEISRRVAVEEDKSKQSTVTIFSKLSQASKDRKHILECLPETSAKTRRLIPRRIKKDNIKIAAVLQELFELNYKKDIAAVPQENATAVLNLAHSILDDGLADNDVIVNYPAFSQRAQRLLNLLAAHLEMLPEELTVPNVVLLSDYPIAHGGFANIYHGKYAKSNGDKVEVALKVPKIFENQSEESRRTLLKRFFKEALAWHYLKHRNIVRFLGVETTIFPSPSRAMVSPWMPQGSVLKYLSQNSPSSPYAIELLCDVIQGLEYLHSVNIVHGDLCGRHILIDTDGHARLTDFGLTAFVQSDTTRKTSTHSGSTRWMSPELIVPPSGVPFKRTYASDIWAFGCVCCEIWSEGLEPFSHFPQETVVIIAFSEGSRNTLQRTPYQARPRDKGGVLMPDRLWELVLWCWKEEPSERPTVQMIAAMLFEMKHDCESHREPMTRRISRFRGRL</sequence>
<feature type="transmembrane region" description="Helical" evidence="3">
    <location>
        <begin position="49"/>
        <end position="68"/>
    </location>
</feature>
<dbReference type="AlphaFoldDB" id="A0A8H7CA88"/>
<dbReference type="InterPro" id="IPR001245">
    <property type="entry name" value="Ser-Thr/Tyr_kinase_cat_dom"/>
</dbReference>
<protein>
    <submittedName>
        <fullName evidence="5">Kinase-like protein</fullName>
    </submittedName>
</protein>
<dbReference type="InterPro" id="IPR011009">
    <property type="entry name" value="Kinase-like_dom_sf"/>
</dbReference>
<dbReference type="PROSITE" id="PS50011">
    <property type="entry name" value="PROTEIN_KINASE_DOM"/>
    <property type="match status" value="1"/>
</dbReference>
<dbReference type="GO" id="GO:0004672">
    <property type="term" value="F:protein kinase activity"/>
    <property type="evidence" value="ECO:0007669"/>
    <property type="project" value="InterPro"/>
</dbReference>
<accession>A0A8H7CA88</accession>
<comment type="caution">
    <text evidence="5">The sequence shown here is derived from an EMBL/GenBank/DDBJ whole genome shotgun (WGS) entry which is preliminary data.</text>
</comment>
<evidence type="ECO:0000313" key="5">
    <source>
        <dbReference type="EMBL" id="KAF7330234.1"/>
    </source>
</evidence>
<dbReference type="PANTHER" id="PTHR24418">
    <property type="entry name" value="TYROSINE-PROTEIN KINASE"/>
    <property type="match status" value="1"/>
</dbReference>
<evidence type="ECO:0000313" key="6">
    <source>
        <dbReference type="Proteomes" id="UP000620124"/>
    </source>
</evidence>
<dbReference type="Pfam" id="PF07714">
    <property type="entry name" value="PK_Tyr_Ser-Thr"/>
    <property type="match status" value="1"/>
</dbReference>
<dbReference type="SUPFAM" id="SSF56112">
    <property type="entry name" value="Protein kinase-like (PK-like)"/>
    <property type="match status" value="1"/>
</dbReference>
<feature type="domain" description="Protein kinase" evidence="4">
    <location>
        <begin position="631"/>
        <end position="914"/>
    </location>
</feature>
<dbReference type="Proteomes" id="UP000620124">
    <property type="component" value="Unassembled WGS sequence"/>
</dbReference>
<evidence type="ECO:0000259" key="4">
    <source>
        <dbReference type="PROSITE" id="PS50011"/>
    </source>
</evidence>
<keyword evidence="1" id="KW-0547">Nucleotide-binding</keyword>
<organism evidence="5 6">
    <name type="scientific">Mycena venus</name>
    <dbReference type="NCBI Taxonomy" id="2733690"/>
    <lineage>
        <taxon>Eukaryota</taxon>
        <taxon>Fungi</taxon>
        <taxon>Dikarya</taxon>
        <taxon>Basidiomycota</taxon>
        <taxon>Agaricomycotina</taxon>
        <taxon>Agaricomycetes</taxon>
        <taxon>Agaricomycetidae</taxon>
        <taxon>Agaricales</taxon>
        <taxon>Marasmiineae</taxon>
        <taxon>Mycenaceae</taxon>
        <taxon>Mycena</taxon>
    </lineage>
</organism>
<dbReference type="InterPro" id="IPR000719">
    <property type="entry name" value="Prot_kinase_dom"/>
</dbReference>
<dbReference type="Gene3D" id="1.10.510.10">
    <property type="entry name" value="Transferase(Phosphotransferase) domain 1"/>
    <property type="match status" value="1"/>
</dbReference>
<dbReference type="InterPro" id="IPR050198">
    <property type="entry name" value="Non-receptor_tyrosine_kinases"/>
</dbReference>
<keyword evidence="5" id="KW-0808">Transferase</keyword>
<dbReference type="GO" id="GO:0005524">
    <property type="term" value="F:ATP binding"/>
    <property type="evidence" value="ECO:0007669"/>
    <property type="project" value="UniProtKB-KW"/>
</dbReference>
<keyword evidence="2" id="KW-0067">ATP-binding</keyword>
<evidence type="ECO:0000256" key="2">
    <source>
        <dbReference type="ARBA" id="ARBA00022840"/>
    </source>
</evidence>
<evidence type="ECO:0000256" key="3">
    <source>
        <dbReference type="SAM" id="Phobius"/>
    </source>
</evidence>
<feature type="transmembrane region" description="Helical" evidence="3">
    <location>
        <begin position="9"/>
        <end position="29"/>
    </location>
</feature>
<name>A0A8H7CA88_9AGAR</name>
<dbReference type="OrthoDB" id="4062651at2759"/>
<keyword evidence="3" id="KW-0812">Transmembrane</keyword>
<keyword evidence="3" id="KW-1133">Transmembrane helix</keyword>
<keyword evidence="3" id="KW-0472">Membrane</keyword>
<reference evidence="5" key="1">
    <citation type="submission" date="2020-05" db="EMBL/GenBank/DDBJ databases">
        <title>Mycena genomes resolve the evolution of fungal bioluminescence.</title>
        <authorList>
            <person name="Tsai I.J."/>
        </authorList>
    </citation>
    <scope>NUCLEOTIDE SEQUENCE</scope>
    <source>
        <strain evidence="5">CCC161011</strain>
    </source>
</reference>
<keyword evidence="6" id="KW-1185">Reference proteome</keyword>
<feature type="transmembrane region" description="Helical" evidence="3">
    <location>
        <begin position="106"/>
        <end position="127"/>
    </location>
</feature>
<evidence type="ECO:0000256" key="1">
    <source>
        <dbReference type="ARBA" id="ARBA00022741"/>
    </source>
</evidence>
<dbReference type="EMBL" id="JACAZI010000033">
    <property type="protein sequence ID" value="KAF7330234.1"/>
    <property type="molecule type" value="Genomic_DNA"/>
</dbReference>